<evidence type="ECO:0000313" key="3">
    <source>
        <dbReference type="Proteomes" id="UP001107558"/>
    </source>
</evidence>
<dbReference type="InterPro" id="IPR023631">
    <property type="entry name" value="Amidase_dom"/>
</dbReference>
<dbReference type="Gene3D" id="3.90.1300.10">
    <property type="entry name" value="Amidase signature (AS) domain"/>
    <property type="match status" value="1"/>
</dbReference>
<dbReference type="EMBL" id="JADBJN010000001">
    <property type="protein sequence ID" value="KAG5681223.1"/>
    <property type="molecule type" value="Genomic_DNA"/>
</dbReference>
<dbReference type="Proteomes" id="UP001107558">
    <property type="component" value="Chromosome 1"/>
</dbReference>
<dbReference type="PANTHER" id="PTHR43372">
    <property type="entry name" value="FATTY-ACID AMIDE HYDROLASE"/>
    <property type="match status" value="1"/>
</dbReference>
<evidence type="ECO:0000259" key="1">
    <source>
        <dbReference type="Pfam" id="PF01425"/>
    </source>
</evidence>
<name>A0A9J6CH80_POLVA</name>
<proteinExistence type="predicted"/>
<dbReference type="InterPro" id="IPR036928">
    <property type="entry name" value="AS_sf"/>
</dbReference>
<sequence length="193" mass="21619">MCRNCACGMRAITQFMVEPTILMTALELSVAHQEEKVRFKAAAASPFGIGSDIGGSIRMPAFFNGIFGHKPSSTGPMCRFASDLKPMMKVLVEDEYVDKLKLDKPVDLKKLKVYYQENDGGGFLVSPVDKDLQQALTKVVNYFKNSLKVEVNRVQITRCKNTGAMWLANMKSKDLHICRTSISTTERKCQRLD</sequence>
<dbReference type="InterPro" id="IPR052739">
    <property type="entry name" value="FAAH2"/>
</dbReference>
<dbReference type="OrthoDB" id="6428749at2759"/>
<dbReference type="Pfam" id="PF01425">
    <property type="entry name" value="Amidase"/>
    <property type="match status" value="1"/>
</dbReference>
<protein>
    <recommendedName>
        <fullName evidence="1">Amidase domain-containing protein</fullName>
    </recommendedName>
</protein>
<keyword evidence="3" id="KW-1185">Reference proteome</keyword>
<accession>A0A9J6CH80</accession>
<dbReference type="AlphaFoldDB" id="A0A9J6CH80"/>
<dbReference type="GO" id="GO:0012505">
    <property type="term" value="C:endomembrane system"/>
    <property type="evidence" value="ECO:0007669"/>
    <property type="project" value="TreeGrafter"/>
</dbReference>
<comment type="caution">
    <text evidence="2">The sequence shown here is derived from an EMBL/GenBank/DDBJ whole genome shotgun (WGS) entry which is preliminary data.</text>
</comment>
<feature type="domain" description="Amidase" evidence="1">
    <location>
        <begin position="41"/>
        <end position="73"/>
    </location>
</feature>
<organism evidence="2 3">
    <name type="scientific">Polypedilum vanderplanki</name>
    <name type="common">Sleeping chironomid midge</name>
    <dbReference type="NCBI Taxonomy" id="319348"/>
    <lineage>
        <taxon>Eukaryota</taxon>
        <taxon>Metazoa</taxon>
        <taxon>Ecdysozoa</taxon>
        <taxon>Arthropoda</taxon>
        <taxon>Hexapoda</taxon>
        <taxon>Insecta</taxon>
        <taxon>Pterygota</taxon>
        <taxon>Neoptera</taxon>
        <taxon>Endopterygota</taxon>
        <taxon>Diptera</taxon>
        <taxon>Nematocera</taxon>
        <taxon>Chironomoidea</taxon>
        <taxon>Chironomidae</taxon>
        <taxon>Chironominae</taxon>
        <taxon>Polypedilum</taxon>
        <taxon>Polypedilum</taxon>
    </lineage>
</organism>
<dbReference type="SUPFAM" id="SSF75304">
    <property type="entry name" value="Amidase signature (AS) enzymes"/>
    <property type="match status" value="1"/>
</dbReference>
<evidence type="ECO:0000313" key="2">
    <source>
        <dbReference type="EMBL" id="KAG5681223.1"/>
    </source>
</evidence>
<gene>
    <name evidence="2" type="ORF">PVAND_010677</name>
</gene>
<reference evidence="2" key="1">
    <citation type="submission" date="2021-03" db="EMBL/GenBank/DDBJ databases">
        <title>Chromosome level genome of the anhydrobiotic midge Polypedilum vanderplanki.</title>
        <authorList>
            <person name="Yoshida Y."/>
            <person name="Kikawada T."/>
            <person name="Gusev O."/>
        </authorList>
    </citation>
    <scope>NUCLEOTIDE SEQUENCE</scope>
    <source>
        <strain evidence="2">NIAS01</strain>
        <tissue evidence="2">Whole body or cell culture</tissue>
    </source>
</reference>
<dbReference type="PANTHER" id="PTHR43372:SF4">
    <property type="entry name" value="FATTY-ACID AMIDE HYDROLASE 2"/>
    <property type="match status" value="1"/>
</dbReference>